<feature type="region of interest" description="Disordered" evidence="1">
    <location>
        <begin position="133"/>
        <end position="173"/>
    </location>
</feature>
<evidence type="ECO:0000256" key="1">
    <source>
        <dbReference type="SAM" id="MobiDB-lite"/>
    </source>
</evidence>
<reference evidence="2 3" key="1">
    <citation type="submission" date="2023-06" db="EMBL/GenBank/DDBJ databases">
        <title>Genome sequence of Methanimicrococcus sp. At1.</title>
        <authorList>
            <person name="Protasov E."/>
            <person name="Platt K."/>
            <person name="Poehlein A."/>
            <person name="Daniel R."/>
            <person name="Brune A."/>
        </authorList>
    </citation>
    <scope>NUCLEOTIDE SEQUENCE [LARGE SCALE GENOMIC DNA]</scope>
    <source>
        <strain evidence="2 3">At1</strain>
    </source>
</reference>
<evidence type="ECO:0000313" key="3">
    <source>
        <dbReference type="Proteomes" id="UP001272052"/>
    </source>
</evidence>
<organism evidence="2 3">
    <name type="scientific">Methanimicrococcus hacksteinii</name>
    <dbReference type="NCBI Taxonomy" id="3028293"/>
    <lineage>
        <taxon>Archaea</taxon>
        <taxon>Methanobacteriati</taxon>
        <taxon>Methanobacteriota</taxon>
        <taxon>Stenosarchaea group</taxon>
        <taxon>Methanomicrobia</taxon>
        <taxon>Methanosarcinales</taxon>
        <taxon>Methanosarcinaceae</taxon>
        <taxon>Methanimicrococcus</taxon>
    </lineage>
</organism>
<sequence length="364" mass="39777">MFQKMIQFFQKFIRDESGVSAVFGALLLLAVLSLFFSAFLLTAVPAQIMAEESDKNEQLLSDILKLSENPASSGRSSFHSQYASVHTETGGGIIFCADLSVPAETKSFLEADDDLDSLFPGIDFGARSEMNFGSDSDSDLDSDSYSNLDSDSDSDPDFDSDSDSDFDSDSGSDFYSASDSNFDSDLYSDFVPYQLSSGSLLFSCRYSQLPDCVYSSGDSSLLLIQNEGFSFLKPPSVSVRRGGDGGILLSLSGDLVHFTSSPAFGNLTVLDYRVVQTADVHDFVSFVCVRYVPPASSESGILNEVSSAKKAAFALYFSQLNDRINRDFPELESEFDSKNLILTISSSSSFEIDVRVREIEYDFS</sequence>
<feature type="compositionally biased region" description="Acidic residues" evidence="1">
    <location>
        <begin position="150"/>
        <end position="170"/>
    </location>
</feature>
<dbReference type="Proteomes" id="UP001272052">
    <property type="component" value="Unassembled WGS sequence"/>
</dbReference>
<dbReference type="EMBL" id="JAWDKC010000004">
    <property type="protein sequence ID" value="MDV0444621.1"/>
    <property type="molecule type" value="Genomic_DNA"/>
</dbReference>
<accession>A0ABU3VN64</accession>
<name>A0ABU3VN64_9EURY</name>
<keyword evidence="3" id="KW-1185">Reference proteome</keyword>
<protein>
    <submittedName>
        <fullName evidence="2">Uncharacterized protein</fullName>
    </submittedName>
</protein>
<proteinExistence type="predicted"/>
<evidence type="ECO:0000313" key="2">
    <source>
        <dbReference type="EMBL" id="MDV0444621.1"/>
    </source>
</evidence>
<comment type="caution">
    <text evidence="2">The sequence shown here is derived from an EMBL/GenBank/DDBJ whole genome shotgun (WGS) entry which is preliminary data.</text>
</comment>
<gene>
    <name evidence="2" type="ORF">MmiAt1_01520</name>
</gene>